<evidence type="ECO:0000259" key="2">
    <source>
        <dbReference type="Pfam" id="PF18962"/>
    </source>
</evidence>
<gene>
    <name evidence="3" type="ORF">HELGO_WM21820</name>
</gene>
<dbReference type="Pfam" id="PF18962">
    <property type="entry name" value="Por_Secre_tail"/>
    <property type="match status" value="1"/>
</dbReference>
<accession>A0A6S6UFN2</accession>
<evidence type="ECO:0000313" key="3">
    <source>
        <dbReference type="EMBL" id="CAA6827807.1"/>
    </source>
</evidence>
<name>A0A6S6UFN2_9BACT</name>
<feature type="chain" id="PRO_5027613411" description="Secretion system C-terminal sorting domain-containing protein" evidence="1">
    <location>
        <begin position="22"/>
        <end position="290"/>
    </location>
</feature>
<sequence>MKYLFITTIFLFLLQPTPTKAQQHIDQTSTWVYYRSVWQGPVTRTYYRTITIDGDSTIQGQTYFKRSIQGVDVVLASANPVATPVPKQFLDLVRDDANYFYTNINGQDSLVMDFTKSLGDSISIDGNCLDSISQIDSLYLGSTPLRRWTFQNYGIQRYIEGVGSITGYNLGNHCSMIGSLYGLVCYEKQGEQLILNPTINCQVYNSITNKRIESSEINIYPNPTFGQVQIDGLSSVEKTIEVLNANGKLVFVKESNEVNPSLNMANYPRGTYFLRIISEKGTLTKKLLKM</sequence>
<reference evidence="3" key="1">
    <citation type="submission" date="2020-01" db="EMBL/GenBank/DDBJ databases">
        <authorList>
            <person name="Meier V. D."/>
            <person name="Meier V D."/>
        </authorList>
    </citation>
    <scope>NUCLEOTIDE SEQUENCE</scope>
    <source>
        <strain evidence="3">HLG_WM_MAG_10</strain>
    </source>
</reference>
<dbReference type="EMBL" id="CACVAQ010000412">
    <property type="protein sequence ID" value="CAA6827807.1"/>
    <property type="molecule type" value="Genomic_DNA"/>
</dbReference>
<feature type="domain" description="Secretion system C-terminal sorting" evidence="2">
    <location>
        <begin position="219"/>
        <end position="287"/>
    </location>
</feature>
<organism evidence="3">
    <name type="scientific">uncultured Aureispira sp</name>
    <dbReference type="NCBI Taxonomy" id="1331704"/>
    <lineage>
        <taxon>Bacteria</taxon>
        <taxon>Pseudomonadati</taxon>
        <taxon>Bacteroidota</taxon>
        <taxon>Saprospiria</taxon>
        <taxon>Saprospirales</taxon>
        <taxon>Saprospiraceae</taxon>
        <taxon>Aureispira</taxon>
        <taxon>environmental samples</taxon>
    </lineage>
</organism>
<proteinExistence type="predicted"/>
<dbReference type="InterPro" id="IPR026444">
    <property type="entry name" value="Secre_tail"/>
</dbReference>
<dbReference type="NCBIfam" id="TIGR04183">
    <property type="entry name" value="Por_Secre_tail"/>
    <property type="match status" value="1"/>
</dbReference>
<evidence type="ECO:0000256" key="1">
    <source>
        <dbReference type="SAM" id="SignalP"/>
    </source>
</evidence>
<dbReference type="AlphaFoldDB" id="A0A6S6UFN2"/>
<keyword evidence="1" id="KW-0732">Signal</keyword>
<feature type="signal peptide" evidence="1">
    <location>
        <begin position="1"/>
        <end position="21"/>
    </location>
</feature>
<protein>
    <recommendedName>
        <fullName evidence="2">Secretion system C-terminal sorting domain-containing protein</fullName>
    </recommendedName>
</protein>